<accession>A0A9X0HMF2</accession>
<dbReference type="SMART" id="SM00822">
    <property type="entry name" value="PKS_KR"/>
    <property type="match status" value="1"/>
</dbReference>
<dbReference type="InterPro" id="IPR036291">
    <property type="entry name" value="NAD(P)-bd_dom_sf"/>
</dbReference>
<dbReference type="EMBL" id="LNAL01000006">
    <property type="protein sequence ID" value="KUG08618.1"/>
    <property type="molecule type" value="Genomic_DNA"/>
</dbReference>
<proteinExistence type="inferred from homology"/>
<evidence type="ECO:0000313" key="5">
    <source>
        <dbReference type="EMBL" id="KUG08618.1"/>
    </source>
</evidence>
<evidence type="ECO:0000313" key="6">
    <source>
        <dbReference type="Proteomes" id="UP000054223"/>
    </source>
</evidence>
<dbReference type="InterPro" id="IPR002347">
    <property type="entry name" value="SDR_fam"/>
</dbReference>
<dbReference type="PANTHER" id="PTHR44196:SF2">
    <property type="entry name" value="SHORT-CHAIN DEHYDROGENASE-RELATED"/>
    <property type="match status" value="1"/>
</dbReference>
<dbReference type="PANTHER" id="PTHR44196">
    <property type="entry name" value="DEHYDROGENASE/REDUCTASE SDR FAMILY MEMBER 7B"/>
    <property type="match status" value="1"/>
</dbReference>
<dbReference type="GO" id="GO:0016491">
    <property type="term" value="F:oxidoreductase activity"/>
    <property type="evidence" value="ECO:0007669"/>
    <property type="project" value="UniProtKB-KW"/>
</dbReference>
<protein>
    <submittedName>
        <fullName evidence="5">Short-chain dehydrogenase</fullName>
    </submittedName>
</protein>
<evidence type="ECO:0000256" key="3">
    <source>
        <dbReference type="RuleBase" id="RU000363"/>
    </source>
</evidence>
<evidence type="ECO:0000259" key="4">
    <source>
        <dbReference type="SMART" id="SM00822"/>
    </source>
</evidence>
<dbReference type="Proteomes" id="UP000054223">
    <property type="component" value="Unassembled WGS sequence"/>
</dbReference>
<dbReference type="GO" id="GO:0016020">
    <property type="term" value="C:membrane"/>
    <property type="evidence" value="ECO:0007669"/>
    <property type="project" value="TreeGrafter"/>
</dbReference>
<reference evidence="5 6" key="1">
    <citation type="submission" date="2015-11" db="EMBL/GenBank/DDBJ databases">
        <title>Solirubrum puertoriconensis gen. nov. an environmental bacteria isolated in Puerto Rico.</title>
        <authorList>
            <person name="Cuebas-Irizarry M.F."/>
            <person name="Montalvo-Rodriguez R."/>
        </authorList>
    </citation>
    <scope>NUCLEOTIDE SEQUENCE [LARGE SCALE GENOMIC DNA]</scope>
    <source>
        <strain evidence="5 6">MC1A</strain>
    </source>
</reference>
<dbReference type="Pfam" id="PF00106">
    <property type="entry name" value="adh_short"/>
    <property type="match status" value="1"/>
</dbReference>
<comment type="similarity">
    <text evidence="1 3">Belongs to the short-chain dehydrogenases/reductases (SDR) family.</text>
</comment>
<evidence type="ECO:0000256" key="1">
    <source>
        <dbReference type="ARBA" id="ARBA00006484"/>
    </source>
</evidence>
<dbReference type="SUPFAM" id="SSF51735">
    <property type="entry name" value="NAD(P)-binding Rossmann-fold domains"/>
    <property type="match status" value="1"/>
</dbReference>
<dbReference type="RefSeq" id="WP_059070263.1">
    <property type="nucleotide sequence ID" value="NZ_LNAL01000006.1"/>
</dbReference>
<feature type="domain" description="Ketoreductase" evidence="4">
    <location>
        <begin position="2"/>
        <end position="188"/>
    </location>
</feature>
<dbReference type="Gene3D" id="3.40.50.720">
    <property type="entry name" value="NAD(P)-binding Rossmann-like Domain"/>
    <property type="match status" value="1"/>
</dbReference>
<gene>
    <name evidence="5" type="ORF">ASU33_10745</name>
</gene>
<dbReference type="OrthoDB" id="9808814at2"/>
<dbReference type="PRINTS" id="PR00081">
    <property type="entry name" value="GDHRDH"/>
</dbReference>
<evidence type="ECO:0000256" key="2">
    <source>
        <dbReference type="ARBA" id="ARBA00023002"/>
    </source>
</evidence>
<dbReference type="InterPro" id="IPR057326">
    <property type="entry name" value="KR_dom"/>
</dbReference>
<keyword evidence="6" id="KW-1185">Reference proteome</keyword>
<dbReference type="AlphaFoldDB" id="A0A9X0HMF2"/>
<organism evidence="5 6">
    <name type="scientific">Solirubrum puertoriconensis</name>
    <dbReference type="NCBI Taxonomy" id="1751427"/>
    <lineage>
        <taxon>Bacteria</taxon>
        <taxon>Pseudomonadati</taxon>
        <taxon>Bacteroidota</taxon>
        <taxon>Cytophagia</taxon>
        <taxon>Cytophagales</taxon>
    </lineage>
</organism>
<keyword evidence="2" id="KW-0560">Oxidoreductase</keyword>
<sequence length="259" mass="28527">MKTALITGASSGIGLELARIFAREKHRVVLVARNRKALEQLQQELQQQHGIEALVLPADLGQREAPQQLFEELQRRGIAVDYLINNAGFGDFGFFAETEWTKEEQMLDVNIRTLTHLTKLFLPGMVQRRSGRIMQLASTAAFQPGPLMAVYYATKAYVLSFSEAIANELQGTGVTVTALCPGPTASGFQDAAALNDSKLVKGKKLPTSAEVAEYGYRAFMQGETVAVHGLMNSLMAQSVRFAPRRMVTALVRRMSERAH</sequence>
<dbReference type="CDD" id="cd05233">
    <property type="entry name" value="SDR_c"/>
    <property type="match status" value="1"/>
</dbReference>
<dbReference type="PRINTS" id="PR00080">
    <property type="entry name" value="SDRFAMILY"/>
</dbReference>
<name>A0A9X0HMF2_SOLP1</name>
<dbReference type="PIRSF" id="PIRSF000126">
    <property type="entry name" value="11-beta-HSD1"/>
    <property type="match status" value="1"/>
</dbReference>
<comment type="caution">
    <text evidence="5">The sequence shown here is derived from an EMBL/GenBank/DDBJ whole genome shotgun (WGS) entry which is preliminary data.</text>
</comment>